<keyword evidence="2" id="KW-1185">Reference proteome</keyword>
<accession>A0A8T0RMV7</accession>
<reference evidence="1" key="1">
    <citation type="submission" date="2020-05" db="EMBL/GenBank/DDBJ databases">
        <title>WGS assembly of Panicum virgatum.</title>
        <authorList>
            <person name="Lovell J.T."/>
            <person name="Jenkins J."/>
            <person name="Shu S."/>
            <person name="Juenger T.E."/>
            <person name="Schmutz J."/>
        </authorList>
    </citation>
    <scope>NUCLEOTIDE SEQUENCE</scope>
    <source>
        <strain evidence="1">AP13</strain>
    </source>
</reference>
<proteinExistence type="predicted"/>
<dbReference type="AlphaFoldDB" id="A0A8T0RMV7"/>
<protein>
    <submittedName>
        <fullName evidence="1">Uncharacterized protein</fullName>
    </submittedName>
</protein>
<gene>
    <name evidence="1" type="ORF">PVAP13_5NG015400</name>
</gene>
<dbReference type="Proteomes" id="UP000823388">
    <property type="component" value="Chromosome 5N"/>
</dbReference>
<evidence type="ECO:0000313" key="1">
    <source>
        <dbReference type="EMBL" id="KAG2586033.1"/>
    </source>
</evidence>
<comment type="caution">
    <text evidence="1">The sequence shown here is derived from an EMBL/GenBank/DDBJ whole genome shotgun (WGS) entry which is preliminary data.</text>
</comment>
<name>A0A8T0RMV7_PANVG</name>
<sequence length="122" mass="13900">MTSLFEPPVWSSPRRASGFMSASTAAMSAWTLDGQPAEPRPTHLRAMPWRTTHWMLPLRTSEHVHPLGHLPLHFSNSIRRRLLVAALWISGRFCAVYATTRRQACGLYRVLENVVTYVLLVF</sequence>
<evidence type="ECO:0000313" key="2">
    <source>
        <dbReference type="Proteomes" id="UP000823388"/>
    </source>
</evidence>
<dbReference type="EMBL" id="CM029046">
    <property type="protein sequence ID" value="KAG2586033.1"/>
    <property type="molecule type" value="Genomic_DNA"/>
</dbReference>
<organism evidence="1 2">
    <name type="scientific">Panicum virgatum</name>
    <name type="common">Blackwell switchgrass</name>
    <dbReference type="NCBI Taxonomy" id="38727"/>
    <lineage>
        <taxon>Eukaryota</taxon>
        <taxon>Viridiplantae</taxon>
        <taxon>Streptophyta</taxon>
        <taxon>Embryophyta</taxon>
        <taxon>Tracheophyta</taxon>
        <taxon>Spermatophyta</taxon>
        <taxon>Magnoliopsida</taxon>
        <taxon>Liliopsida</taxon>
        <taxon>Poales</taxon>
        <taxon>Poaceae</taxon>
        <taxon>PACMAD clade</taxon>
        <taxon>Panicoideae</taxon>
        <taxon>Panicodae</taxon>
        <taxon>Paniceae</taxon>
        <taxon>Panicinae</taxon>
        <taxon>Panicum</taxon>
        <taxon>Panicum sect. Hiantes</taxon>
    </lineage>
</organism>